<keyword evidence="4" id="KW-1185">Reference proteome</keyword>
<dbReference type="InterPro" id="IPR026728">
    <property type="entry name" value="BLTP3A/B"/>
</dbReference>
<dbReference type="EMBL" id="CM002298">
    <property type="protein sequence ID" value="ESW04968.1"/>
    <property type="molecule type" value="Genomic_DNA"/>
</dbReference>
<dbReference type="AlphaFoldDB" id="V7AJB3"/>
<evidence type="ECO:0000256" key="2">
    <source>
        <dbReference type="SAM" id="Phobius"/>
    </source>
</evidence>
<organism evidence="3 4">
    <name type="scientific">Phaseolus vulgaris</name>
    <name type="common">Kidney bean</name>
    <name type="synonym">French bean</name>
    <dbReference type="NCBI Taxonomy" id="3885"/>
    <lineage>
        <taxon>Eukaryota</taxon>
        <taxon>Viridiplantae</taxon>
        <taxon>Streptophyta</taxon>
        <taxon>Embryophyta</taxon>
        <taxon>Tracheophyta</taxon>
        <taxon>Spermatophyta</taxon>
        <taxon>Magnoliopsida</taxon>
        <taxon>eudicotyledons</taxon>
        <taxon>Gunneridae</taxon>
        <taxon>Pentapetalae</taxon>
        <taxon>rosids</taxon>
        <taxon>fabids</taxon>
        <taxon>Fabales</taxon>
        <taxon>Fabaceae</taxon>
        <taxon>Papilionoideae</taxon>
        <taxon>50 kb inversion clade</taxon>
        <taxon>NPAAA clade</taxon>
        <taxon>indigoferoid/millettioid clade</taxon>
        <taxon>Phaseoleae</taxon>
        <taxon>Phaseolus</taxon>
    </lineage>
</organism>
<protein>
    <submittedName>
        <fullName evidence="3">Uncharacterized protein</fullName>
    </submittedName>
</protein>
<dbReference type="PANTHER" id="PTHR22774:SF18">
    <property type="entry name" value="AMINO-TERMINAL REGION OF CHOREIN, A TM VESICLE-MEDIATED SORTER"/>
    <property type="match status" value="1"/>
</dbReference>
<dbReference type="OrthoDB" id="43807at2759"/>
<reference evidence="4" key="1">
    <citation type="journal article" date="2014" name="Nat. Genet.">
        <title>A reference genome for common bean and genome-wide analysis of dual domestications.</title>
        <authorList>
            <person name="Schmutz J."/>
            <person name="McClean P.E."/>
            <person name="Mamidi S."/>
            <person name="Wu G.A."/>
            <person name="Cannon S.B."/>
            <person name="Grimwood J."/>
            <person name="Jenkins J."/>
            <person name="Shu S."/>
            <person name="Song Q."/>
            <person name="Chavarro C."/>
            <person name="Torres-Torres M."/>
            <person name="Geffroy V."/>
            <person name="Moghaddam S.M."/>
            <person name="Gao D."/>
            <person name="Abernathy B."/>
            <person name="Barry K."/>
            <person name="Blair M."/>
            <person name="Brick M.A."/>
            <person name="Chovatia M."/>
            <person name="Gepts P."/>
            <person name="Goodstein D.M."/>
            <person name="Gonzales M."/>
            <person name="Hellsten U."/>
            <person name="Hyten D.L."/>
            <person name="Jia G."/>
            <person name="Kelly J.D."/>
            <person name="Kudrna D."/>
            <person name="Lee R."/>
            <person name="Richard M.M."/>
            <person name="Miklas P.N."/>
            <person name="Osorno J.M."/>
            <person name="Rodrigues J."/>
            <person name="Thareau V."/>
            <person name="Urrea C.A."/>
            <person name="Wang M."/>
            <person name="Yu Y."/>
            <person name="Zhang M."/>
            <person name="Wing R.A."/>
            <person name="Cregan P.B."/>
            <person name="Rokhsar D.S."/>
            <person name="Jackson S.A."/>
        </authorList>
    </citation>
    <scope>NUCLEOTIDE SEQUENCE [LARGE SCALE GENOMIC DNA]</scope>
    <source>
        <strain evidence="4">cv. G19833</strain>
    </source>
</reference>
<keyword evidence="2" id="KW-1133">Transmembrane helix</keyword>
<evidence type="ECO:0000313" key="3">
    <source>
        <dbReference type="EMBL" id="ESW04968.1"/>
    </source>
</evidence>
<keyword evidence="2" id="KW-0472">Membrane</keyword>
<feature type="transmembrane region" description="Helical" evidence="2">
    <location>
        <begin position="345"/>
        <end position="368"/>
    </location>
</feature>
<dbReference type="Proteomes" id="UP000000226">
    <property type="component" value="Chromosome 11"/>
</dbReference>
<keyword evidence="2" id="KW-0812">Transmembrane</keyword>
<dbReference type="Pfam" id="PF24917">
    <property type="entry name" value="BLTP3A_B"/>
    <property type="match status" value="1"/>
</dbReference>
<evidence type="ECO:0000256" key="1">
    <source>
        <dbReference type="SAM" id="MobiDB-lite"/>
    </source>
</evidence>
<sequence>MESIMAKALEYTLKYWLKSFTRDQFKLQGRTVQLSNLDLNGDALHSSFGFPPVLSVTTARVGKLEIMLPSMSNVQTEPFIVQIDRLNLVLEENSEFQPSENPTSCTTSSSSSKGSGYGFGDKIADGMTVQIHTVNLLLETRGSACCQGGATWTPPMASITMHNFLLYTTNESWEVVNLKEAREFSSNKKYIYVFKKLEWESMSFDLLPHPDMFTDATLGRSQEGENLRDEDGAKRVLFGGERLIEGISGEAFITIQRTELNSPFGLEVQLHVTEAVCPALSEPGLYVCLNRGNVDLKAQKRSTEAARHSIVSIVVDHIFLCIKDSEFQLELLMQSLHFSRVLDNVIVQFILLLLLSLGRSLVLNILILDC</sequence>
<dbReference type="PANTHER" id="PTHR22774">
    <property type="entry name" value="CHOREIN N-TERMINAL DOMAIN-CONTAINING PROTEIN"/>
    <property type="match status" value="1"/>
</dbReference>
<gene>
    <name evidence="3" type="ORF">PHAVU_011G140800g</name>
</gene>
<accession>V7AJB3</accession>
<proteinExistence type="predicted"/>
<evidence type="ECO:0000313" key="4">
    <source>
        <dbReference type="Proteomes" id="UP000000226"/>
    </source>
</evidence>
<dbReference type="Gramene" id="ESW04968">
    <property type="protein sequence ID" value="ESW04968"/>
    <property type="gene ID" value="PHAVU_011G140800g"/>
</dbReference>
<feature type="compositionally biased region" description="Low complexity" evidence="1">
    <location>
        <begin position="103"/>
        <end position="114"/>
    </location>
</feature>
<feature type="region of interest" description="Disordered" evidence="1">
    <location>
        <begin position="95"/>
        <end position="114"/>
    </location>
</feature>
<name>V7AJB3_PHAVU</name>